<name>A0A7R8V3T3_HERIL</name>
<evidence type="ECO:0000313" key="3">
    <source>
        <dbReference type="Proteomes" id="UP000594454"/>
    </source>
</evidence>
<evidence type="ECO:0000256" key="1">
    <source>
        <dbReference type="SAM" id="SignalP"/>
    </source>
</evidence>
<dbReference type="AlphaFoldDB" id="A0A7R8V3T3"/>
<evidence type="ECO:0000313" key="2">
    <source>
        <dbReference type="EMBL" id="CAD7092258.1"/>
    </source>
</evidence>
<organism evidence="2 3">
    <name type="scientific">Hermetia illucens</name>
    <name type="common">Black soldier fly</name>
    <dbReference type="NCBI Taxonomy" id="343691"/>
    <lineage>
        <taxon>Eukaryota</taxon>
        <taxon>Metazoa</taxon>
        <taxon>Ecdysozoa</taxon>
        <taxon>Arthropoda</taxon>
        <taxon>Hexapoda</taxon>
        <taxon>Insecta</taxon>
        <taxon>Pterygota</taxon>
        <taxon>Neoptera</taxon>
        <taxon>Endopterygota</taxon>
        <taxon>Diptera</taxon>
        <taxon>Brachycera</taxon>
        <taxon>Stratiomyomorpha</taxon>
        <taxon>Stratiomyidae</taxon>
        <taxon>Hermetiinae</taxon>
        <taxon>Hermetia</taxon>
    </lineage>
</organism>
<proteinExistence type="predicted"/>
<feature type="chain" id="PRO_5030532193" evidence="1">
    <location>
        <begin position="34"/>
        <end position="109"/>
    </location>
</feature>
<dbReference type="Proteomes" id="UP000594454">
    <property type="component" value="Chromosome 6"/>
</dbReference>
<reference evidence="2 3" key="1">
    <citation type="submission" date="2020-11" db="EMBL/GenBank/DDBJ databases">
        <authorList>
            <person name="Wallbank WR R."/>
            <person name="Pardo Diaz C."/>
            <person name="Kozak K."/>
            <person name="Martin S."/>
            <person name="Jiggins C."/>
            <person name="Moest M."/>
            <person name="Warren A I."/>
            <person name="Generalovic N T."/>
            <person name="Byers J.R.P. K."/>
            <person name="Montejo-Kovacevich G."/>
            <person name="Yen C E."/>
        </authorList>
    </citation>
    <scope>NUCLEOTIDE SEQUENCE [LARGE SCALE GENOMIC DNA]</scope>
</reference>
<keyword evidence="1" id="KW-0732">Signal</keyword>
<sequence length="109" mass="12496">MERCNRGAPLWELNWAAKVLPLLLLLSCEKALSWNLKTQWSFGSFQVLSPAKWKNIFVFNSSGFDAARYEGMCQFANSWGLRSIWSEPLQAKHEVAPEKGIYAQLQCKE</sequence>
<protein>
    <submittedName>
        <fullName evidence="2">Uncharacterized protein</fullName>
    </submittedName>
</protein>
<gene>
    <name evidence="2" type="ORF">HERILL_LOCUS14635</name>
</gene>
<dbReference type="EMBL" id="LR899014">
    <property type="protein sequence ID" value="CAD7092258.1"/>
    <property type="molecule type" value="Genomic_DNA"/>
</dbReference>
<dbReference type="InParanoid" id="A0A7R8V3T3"/>
<accession>A0A7R8V3T3</accession>
<keyword evidence="3" id="KW-1185">Reference proteome</keyword>
<feature type="signal peptide" evidence="1">
    <location>
        <begin position="1"/>
        <end position="33"/>
    </location>
</feature>